<dbReference type="SUPFAM" id="SSF56954">
    <property type="entry name" value="Outer membrane efflux proteins (OEP)"/>
    <property type="match status" value="1"/>
</dbReference>
<dbReference type="Gene3D" id="2.20.200.10">
    <property type="entry name" value="Outer membrane efflux proteins (OEP)"/>
    <property type="match status" value="1"/>
</dbReference>
<dbReference type="EMBL" id="VUOC01000004">
    <property type="protein sequence ID" value="KAA2239541.1"/>
    <property type="molecule type" value="Genomic_DNA"/>
</dbReference>
<keyword evidence="2" id="KW-0564">Palmitate</keyword>
<comment type="caution">
    <text evidence="4">The sequence shown here is derived from an EMBL/GenBank/DDBJ whole genome shotgun (WGS) entry which is preliminary data.</text>
</comment>
<evidence type="ECO:0000313" key="5">
    <source>
        <dbReference type="Proteomes" id="UP000324611"/>
    </source>
</evidence>
<keyword evidence="5" id="KW-1185">Reference proteome</keyword>
<name>A0A5B2VKE0_9BACT</name>
<dbReference type="Gene3D" id="1.20.1600.10">
    <property type="entry name" value="Outer membrane efflux proteins (OEP)"/>
    <property type="match status" value="1"/>
</dbReference>
<dbReference type="InterPro" id="IPR003423">
    <property type="entry name" value="OMP_efflux"/>
</dbReference>
<protein>
    <submittedName>
        <fullName evidence="4">Efflux transporter outer membrane subunit</fullName>
    </submittedName>
</protein>
<keyword evidence="3" id="KW-0175">Coiled coil</keyword>
<accession>A0A5B2VKE0</accession>
<dbReference type="Pfam" id="PF02321">
    <property type="entry name" value="OEP"/>
    <property type="match status" value="2"/>
</dbReference>
<keyword evidence="2" id="KW-1134">Transmembrane beta strand</keyword>
<keyword evidence="2" id="KW-0812">Transmembrane</keyword>
<organism evidence="4 5">
    <name type="scientific">Chitinophaga agrisoli</name>
    <dbReference type="NCBI Taxonomy" id="2607653"/>
    <lineage>
        <taxon>Bacteria</taxon>
        <taxon>Pseudomonadati</taxon>
        <taxon>Bacteroidota</taxon>
        <taxon>Chitinophagia</taxon>
        <taxon>Chitinophagales</taxon>
        <taxon>Chitinophagaceae</taxon>
        <taxon>Chitinophaga</taxon>
    </lineage>
</organism>
<reference evidence="4 5" key="1">
    <citation type="submission" date="2019-09" db="EMBL/GenBank/DDBJ databases">
        <title>Chitinophaga ginsengihumi sp. nov., isolated from soil of ginseng rhizosphere.</title>
        <authorList>
            <person name="Lee J."/>
        </authorList>
    </citation>
    <scope>NUCLEOTIDE SEQUENCE [LARGE SCALE GENOMIC DNA]</scope>
    <source>
        <strain evidence="4 5">BN140078</strain>
    </source>
</reference>
<evidence type="ECO:0000313" key="4">
    <source>
        <dbReference type="EMBL" id="KAA2239541.1"/>
    </source>
</evidence>
<dbReference type="PROSITE" id="PS51257">
    <property type="entry name" value="PROKAR_LIPOPROTEIN"/>
    <property type="match status" value="1"/>
</dbReference>
<proteinExistence type="inferred from homology"/>
<reference evidence="4 5" key="2">
    <citation type="submission" date="2019-09" db="EMBL/GenBank/DDBJ databases">
        <authorList>
            <person name="Jin C."/>
        </authorList>
    </citation>
    <scope>NUCLEOTIDE SEQUENCE [LARGE SCALE GENOMIC DNA]</scope>
    <source>
        <strain evidence="4 5">BN140078</strain>
    </source>
</reference>
<dbReference type="NCBIfam" id="TIGR01845">
    <property type="entry name" value="outer_NodT"/>
    <property type="match status" value="1"/>
</dbReference>
<evidence type="ECO:0000256" key="2">
    <source>
        <dbReference type="RuleBase" id="RU362097"/>
    </source>
</evidence>
<dbReference type="PANTHER" id="PTHR30203:SF33">
    <property type="entry name" value="BLR4455 PROTEIN"/>
    <property type="match status" value="1"/>
</dbReference>
<dbReference type="GO" id="GO:0015562">
    <property type="term" value="F:efflux transmembrane transporter activity"/>
    <property type="evidence" value="ECO:0007669"/>
    <property type="project" value="InterPro"/>
</dbReference>
<sequence length="473" mass="51815">MLYMQKRSIVTIFFLIVVVLAACRVGRNYERPALVLPEQFNSQPQAPSDSSIAGVEWKQFFTDPTLLALIDSTLKGNYDLQLALKRIESAQSYVKQAKVAWLPSLGLQATASTTSPSKNSLNGISLSSFLKTSHIEDYTLAANLSWEIDVWGKIKRQKEAALAAYLQSYEGAHAVQTELVANVANSYYNLLMLDEQLQIAKHNVALSDSIVQMMRLQKAAGEVTELAVQQATAQQQTAALLVPQLEQGIAIQENGLRILAGQLPGTLARNGSLEDIRMWEQLNTGLPAELISKRPDVRAAEMDLVAANAQVGVAQASMYPTLTLTGTGGLNSYKAAHWFDINSLFGTVAGGITQPIFQRRQLKTQLEQAKIARDEAAIRFRQQALNAIGEVSNALVSLDKLQAQRQIATDQVKTLDVAIEQSRMLFRSGLANYLEVITAQSNSLQAQLTRADVVRQQLSAGVELYRSLGGGWK</sequence>
<gene>
    <name evidence="4" type="ORF">F0L74_25415</name>
</gene>
<feature type="coiled-coil region" evidence="3">
    <location>
        <begin position="359"/>
        <end position="418"/>
    </location>
</feature>
<evidence type="ECO:0000256" key="1">
    <source>
        <dbReference type="ARBA" id="ARBA00007613"/>
    </source>
</evidence>
<comment type="similarity">
    <text evidence="1 2">Belongs to the outer membrane factor (OMF) (TC 1.B.17) family.</text>
</comment>
<dbReference type="AlphaFoldDB" id="A0A5B2VKE0"/>
<dbReference type="GO" id="GO:0005886">
    <property type="term" value="C:plasma membrane"/>
    <property type="evidence" value="ECO:0007669"/>
    <property type="project" value="UniProtKB-SubCell"/>
</dbReference>
<keyword evidence="2" id="KW-0472">Membrane</keyword>
<dbReference type="PANTHER" id="PTHR30203">
    <property type="entry name" value="OUTER MEMBRANE CATION EFFLUX PROTEIN"/>
    <property type="match status" value="1"/>
</dbReference>
<dbReference type="InterPro" id="IPR010131">
    <property type="entry name" value="MdtP/NodT-like"/>
</dbReference>
<keyword evidence="2" id="KW-0449">Lipoprotein</keyword>
<evidence type="ECO:0000256" key="3">
    <source>
        <dbReference type="SAM" id="Coils"/>
    </source>
</evidence>
<dbReference type="Proteomes" id="UP000324611">
    <property type="component" value="Unassembled WGS sequence"/>
</dbReference>
<comment type="subcellular location">
    <subcellularLocation>
        <location evidence="2">Cell membrane</location>
        <topology evidence="2">Lipid-anchor</topology>
    </subcellularLocation>
</comment>